<keyword evidence="2" id="KW-0813">Transport</keyword>
<gene>
    <name evidence="9" type="ORF">HKN21_06390</name>
</gene>
<evidence type="ECO:0000256" key="4">
    <source>
        <dbReference type="ARBA" id="ARBA00022741"/>
    </source>
</evidence>
<dbReference type="Proteomes" id="UP000547674">
    <property type="component" value="Unassembled WGS sequence"/>
</dbReference>
<dbReference type="GO" id="GO:0016887">
    <property type="term" value="F:ATP hydrolysis activity"/>
    <property type="evidence" value="ECO:0007669"/>
    <property type="project" value="InterPro"/>
</dbReference>
<dbReference type="SUPFAM" id="SSF52540">
    <property type="entry name" value="P-loop containing nucleoside triphosphate hydrolases"/>
    <property type="match status" value="1"/>
</dbReference>
<organism evidence="9 10">
    <name type="scientific">Eiseniibacteriota bacterium</name>
    <dbReference type="NCBI Taxonomy" id="2212470"/>
    <lineage>
        <taxon>Bacteria</taxon>
        <taxon>Candidatus Eiseniibacteriota</taxon>
    </lineage>
</organism>
<dbReference type="InterPro" id="IPR003593">
    <property type="entry name" value="AAA+_ATPase"/>
</dbReference>
<dbReference type="AlphaFoldDB" id="A0A7Y2E804"/>
<evidence type="ECO:0000256" key="3">
    <source>
        <dbReference type="ARBA" id="ARBA00022475"/>
    </source>
</evidence>
<dbReference type="EMBL" id="JABDJR010000240">
    <property type="protein sequence ID" value="NNF06370.1"/>
    <property type="molecule type" value="Genomic_DNA"/>
</dbReference>
<comment type="caution">
    <text evidence="9">The sequence shown here is derived from an EMBL/GenBank/DDBJ whole genome shotgun (WGS) entry which is preliminary data.</text>
</comment>
<evidence type="ECO:0000313" key="10">
    <source>
        <dbReference type="Proteomes" id="UP000547674"/>
    </source>
</evidence>
<name>A0A7Y2E804_UNCEI</name>
<keyword evidence="3" id="KW-1003">Cell membrane</keyword>
<dbReference type="Gene3D" id="3.40.50.300">
    <property type="entry name" value="P-loop containing nucleotide triphosphate hydrolases"/>
    <property type="match status" value="1"/>
</dbReference>
<evidence type="ECO:0000256" key="2">
    <source>
        <dbReference type="ARBA" id="ARBA00022448"/>
    </source>
</evidence>
<protein>
    <submittedName>
        <fullName evidence="9">ABC transporter ATP-binding protein</fullName>
    </submittedName>
</protein>
<dbReference type="GO" id="GO:0005886">
    <property type="term" value="C:plasma membrane"/>
    <property type="evidence" value="ECO:0007669"/>
    <property type="project" value="UniProtKB-SubCell"/>
</dbReference>
<keyword evidence="5 9" id="KW-0067">ATP-binding</keyword>
<feature type="domain" description="ABC transporter" evidence="8">
    <location>
        <begin position="2"/>
        <end position="232"/>
    </location>
</feature>
<dbReference type="InterPro" id="IPR027417">
    <property type="entry name" value="P-loop_NTPase"/>
</dbReference>
<sequence>MIEVRDLVKKYGSVVAVDGVSFDAAAGSIFGLLGPNGAGKSTTIGCISGLLRPHAGTVRVLGHDIVGASTKAKKELGVVPQEIALYEDLSARENIAYWGGAYGLSGPDLKRRTDEVLALVGLADRAKEPIKKYSGGMKRRLNFACGIVHEPKVLLLDEPTVGVDPQSRVNILDLVRSQAQTGTCVLYTTHYMEEAEALCDSLAIVDGGKVIAQGTMRELRQRTEERDLLRLNGQFDVPHIEKKLHDLDHIEIIQIHETQITIAAGQGGNRLPEILGAIGETGADIRETTLSQPNLESLFIKLTGKELRE</sequence>
<evidence type="ECO:0000256" key="7">
    <source>
        <dbReference type="ARBA" id="ARBA00023136"/>
    </source>
</evidence>
<reference evidence="9 10" key="1">
    <citation type="submission" date="2020-03" db="EMBL/GenBank/DDBJ databases">
        <title>Metabolic flexibility allows generalist bacteria to become dominant in a frequently disturbed ecosystem.</title>
        <authorList>
            <person name="Chen Y.-J."/>
            <person name="Leung P.M."/>
            <person name="Bay S.K."/>
            <person name="Hugenholtz P."/>
            <person name="Kessler A.J."/>
            <person name="Shelley G."/>
            <person name="Waite D.W."/>
            <person name="Cook P.L."/>
            <person name="Greening C."/>
        </authorList>
    </citation>
    <scope>NUCLEOTIDE SEQUENCE [LARGE SCALE GENOMIC DNA]</scope>
    <source>
        <strain evidence="9">SS_bin_28</strain>
    </source>
</reference>
<dbReference type="PANTHER" id="PTHR43582:SF2">
    <property type="entry name" value="LINEARMYCIN RESISTANCE ATP-BINDING PROTEIN LNRL"/>
    <property type="match status" value="1"/>
</dbReference>
<comment type="subcellular location">
    <subcellularLocation>
        <location evidence="1">Cell membrane</location>
    </subcellularLocation>
</comment>
<evidence type="ECO:0000256" key="1">
    <source>
        <dbReference type="ARBA" id="ARBA00004236"/>
    </source>
</evidence>
<dbReference type="Pfam" id="PF00005">
    <property type="entry name" value="ABC_tran"/>
    <property type="match status" value="1"/>
</dbReference>
<keyword evidence="4" id="KW-0547">Nucleotide-binding</keyword>
<dbReference type="FunFam" id="3.40.50.300:FF:000589">
    <property type="entry name" value="ABC transporter, ATP-binding subunit"/>
    <property type="match status" value="1"/>
</dbReference>
<proteinExistence type="predicted"/>
<dbReference type="GO" id="GO:0005524">
    <property type="term" value="F:ATP binding"/>
    <property type="evidence" value="ECO:0007669"/>
    <property type="project" value="UniProtKB-KW"/>
</dbReference>
<dbReference type="InterPro" id="IPR003439">
    <property type="entry name" value="ABC_transporter-like_ATP-bd"/>
</dbReference>
<evidence type="ECO:0000256" key="5">
    <source>
        <dbReference type="ARBA" id="ARBA00022840"/>
    </source>
</evidence>
<dbReference type="PROSITE" id="PS00211">
    <property type="entry name" value="ABC_TRANSPORTER_1"/>
    <property type="match status" value="1"/>
</dbReference>
<dbReference type="SMART" id="SM00382">
    <property type="entry name" value="AAA"/>
    <property type="match status" value="1"/>
</dbReference>
<evidence type="ECO:0000313" key="9">
    <source>
        <dbReference type="EMBL" id="NNF06370.1"/>
    </source>
</evidence>
<accession>A0A7Y2E804</accession>
<evidence type="ECO:0000259" key="8">
    <source>
        <dbReference type="PROSITE" id="PS50893"/>
    </source>
</evidence>
<keyword evidence="6" id="KW-1278">Translocase</keyword>
<keyword evidence="7" id="KW-0472">Membrane</keyword>
<evidence type="ECO:0000256" key="6">
    <source>
        <dbReference type="ARBA" id="ARBA00022967"/>
    </source>
</evidence>
<dbReference type="PROSITE" id="PS50893">
    <property type="entry name" value="ABC_TRANSPORTER_2"/>
    <property type="match status" value="1"/>
</dbReference>
<dbReference type="InterPro" id="IPR017871">
    <property type="entry name" value="ABC_transporter-like_CS"/>
</dbReference>
<dbReference type="PANTHER" id="PTHR43582">
    <property type="entry name" value="LINEARMYCIN RESISTANCE ATP-BINDING PROTEIN LNRL"/>
    <property type="match status" value="1"/>
</dbReference>